<dbReference type="VEuPathDB" id="FungiDB:CXQ87_001281"/>
<comment type="caution">
    <text evidence="4">The sequence shown here is derived from an EMBL/GenBank/DDBJ whole genome shotgun (WGS) entry which is preliminary data.</text>
</comment>
<evidence type="ECO:0000259" key="3">
    <source>
        <dbReference type="PROSITE" id="PS51203"/>
    </source>
</evidence>
<keyword evidence="5" id="KW-1185">Reference proteome</keyword>
<organism evidence="4 5">
    <name type="scientific">Candidozyma duobushaemuli</name>
    <dbReference type="NCBI Taxonomy" id="1231522"/>
    <lineage>
        <taxon>Eukaryota</taxon>
        <taxon>Fungi</taxon>
        <taxon>Dikarya</taxon>
        <taxon>Ascomycota</taxon>
        <taxon>Saccharomycotina</taxon>
        <taxon>Pichiomycetes</taxon>
        <taxon>Metschnikowiaceae</taxon>
        <taxon>Candidozyma</taxon>
    </lineage>
</organism>
<dbReference type="PANTHER" id="PTHR22932:SF1">
    <property type="entry name" value="CO-CHAPERONE PROTEIN DAF-41"/>
    <property type="match status" value="1"/>
</dbReference>
<dbReference type="InterPro" id="IPR045250">
    <property type="entry name" value="p23-like"/>
</dbReference>
<dbReference type="GeneID" id="37001281"/>
<dbReference type="GO" id="GO:0005829">
    <property type="term" value="C:cytosol"/>
    <property type="evidence" value="ECO:0007669"/>
    <property type="project" value="TreeGrafter"/>
</dbReference>
<gene>
    <name evidence="4" type="ORF">CXQ87_001281</name>
</gene>
<evidence type="ECO:0000256" key="1">
    <source>
        <dbReference type="ARBA" id="ARBA00025733"/>
    </source>
</evidence>
<dbReference type="GO" id="GO:0051879">
    <property type="term" value="F:Hsp90 protein binding"/>
    <property type="evidence" value="ECO:0007669"/>
    <property type="project" value="InterPro"/>
</dbReference>
<dbReference type="PANTHER" id="PTHR22932">
    <property type="entry name" value="TELOMERASE-BINDING PROTEIN P23 HSP90 CO-CHAPERONE"/>
    <property type="match status" value="1"/>
</dbReference>
<feature type="compositionally biased region" description="Acidic residues" evidence="2">
    <location>
        <begin position="118"/>
        <end position="129"/>
    </location>
</feature>
<dbReference type="RefSeq" id="XP_025339297.1">
    <property type="nucleotide sequence ID" value="XM_025479824.1"/>
</dbReference>
<feature type="domain" description="CS" evidence="3">
    <location>
        <begin position="2"/>
        <end position="99"/>
    </location>
</feature>
<dbReference type="PROSITE" id="PS51203">
    <property type="entry name" value="CS"/>
    <property type="match status" value="1"/>
</dbReference>
<dbReference type="Gene3D" id="2.60.40.790">
    <property type="match status" value="1"/>
</dbReference>
<dbReference type="GO" id="GO:0051131">
    <property type="term" value="P:chaperone-mediated protein complex assembly"/>
    <property type="evidence" value="ECO:0007669"/>
    <property type="project" value="TreeGrafter"/>
</dbReference>
<dbReference type="FunFam" id="2.60.40.790:FF:000013">
    <property type="entry name" value="Very-long-chain (3R)-3-hydroxyacyl-CoA dehydratase"/>
    <property type="match status" value="1"/>
</dbReference>
<evidence type="ECO:0000313" key="5">
    <source>
        <dbReference type="Proteomes" id="UP000244406"/>
    </source>
</evidence>
<feature type="compositionally biased region" description="Gly residues" evidence="2">
    <location>
        <begin position="157"/>
        <end position="167"/>
    </location>
</feature>
<dbReference type="InterPro" id="IPR007052">
    <property type="entry name" value="CS_dom"/>
</dbReference>
<dbReference type="EMBL" id="PKFP01000008">
    <property type="protein sequence ID" value="PVH18357.1"/>
    <property type="molecule type" value="Genomic_DNA"/>
</dbReference>
<proteinExistence type="inferred from homology"/>
<feature type="region of interest" description="Disordered" evidence="2">
    <location>
        <begin position="118"/>
        <end position="200"/>
    </location>
</feature>
<dbReference type="GO" id="GO:0005634">
    <property type="term" value="C:nucleus"/>
    <property type="evidence" value="ECO:0007669"/>
    <property type="project" value="TreeGrafter"/>
</dbReference>
<dbReference type="InterPro" id="IPR008978">
    <property type="entry name" value="HSP20-like_chaperone"/>
</dbReference>
<dbReference type="GO" id="GO:0006457">
    <property type="term" value="P:protein folding"/>
    <property type="evidence" value="ECO:0007669"/>
    <property type="project" value="TreeGrafter"/>
</dbReference>
<sequence length="200" mass="21796">MVVHPVVTWAQRSSETEPEKNILFITIEAQDPQDSKIDLTSDALKFTAKTDDGSDTYELDLELFDKIEPENSHWNEAGNHITFIIRKAEPKAEYWPRLLKEKLKLHYIKTDFDKWVDEDEQDEQADDGNMDMANMMGGQGGPGGAGDLDFSQLLAGAGAGGAGGAGGPDLSALASQLGSADPSEVSGEVSEEHQEEEDKN</sequence>
<protein>
    <recommendedName>
        <fullName evidence="3">CS domain-containing protein</fullName>
    </recommendedName>
</protein>
<dbReference type="Proteomes" id="UP000244406">
    <property type="component" value="Unassembled WGS sequence"/>
</dbReference>
<dbReference type="SUPFAM" id="SSF49764">
    <property type="entry name" value="HSP20-like chaperones"/>
    <property type="match status" value="1"/>
</dbReference>
<name>A0A2V1AJ53_9ASCO</name>
<accession>A0A2V1AJ53</accession>
<feature type="compositionally biased region" description="Gly residues" evidence="2">
    <location>
        <begin position="137"/>
        <end position="146"/>
    </location>
</feature>
<dbReference type="GO" id="GO:0051087">
    <property type="term" value="F:protein-folding chaperone binding"/>
    <property type="evidence" value="ECO:0007669"/>
    <property type="project" value="TreeGrafter"/>
</dbReference>
<dbReference type="AlphaFoldDB" id="A0A2V1AJ53"/>
<dbReference type="CDD" id="cd06465">
    <property type="entry name" value="p23_hB-ind1_like"/>
    <property type="match status" value="1"/>
</dbReference>
<feature type="compositionally biased region" description="Basic and acidic residues" evidence="2">
    <location>
        <begin position="190"/>
        <end position="200"/>
    </location>
</feature>
<dbReference type="Pfam" id="PF04969">
    <property type="entry name" value="CS"/>
    <property type="match status" value="1"/>
</dbReference>
<comment type="similarity">
    <text evidence="1">Belongs to the p23/wos2 family.</text>
</comment>
<reference evidence="4 5" key="1">
    <citation type="submission" date="2017-12" db="EMBL/GenBank/DDBJ databases">
        <title>Genome Sequence of the Amphotericin B-resistant Candida duobushaemulonii strain, B09383.</title>
        <authorList>
            <person name="Chow N.A."/>
            <person name="Gade L."/>
            <person name="Batra D."/>
            <person name="Rowe L.A."/>
            <person name="Loparev V.N."/>
            <person name="Litvintseva A.P."/>
        </authorList>
    </citation>
    <scope>NUCLEOTIDE SEQUENCE [LARGE SCALE GENOMIC DNA]</scope>
    <source>
        <strain evidence="4 5">B09383</strain>
    </source>
</reference>
<evidence type="ECO:0000313" key="4">
    <source>
        <dbReference type="EMBL" id="PVH18357.1"/>
    </source>
</evidence>
<evidence type="ECO:0000256" key="2">
    <source>
        <dbReference type="SAM" id="MobiDB-lite"/>
    </source>
</evidence>